<dbReference type="Pfam" id="PF01535">
    <property type="entry name" value="PPR"/>
    <property type="match status" value="2"/>
</dbReference>
<dbReference type="Proteomes" id="UP001370490">
    <property type="component" value="Unassembled WGS sequence"/>
</dbReference>
<dbReference type="GO" id="GO:0003723">
    <property type="term" value="F:RNA binding"/>
    <property type="evidence" value="ECO:0007669"/>
    <property type="project" value="InterPro"/>
</dbReference>
<accession>A0AAN8UEI0</accession>
<proteinExistence type="predicted"/>
<dbReference type="InterPro" id="IPR046960">
    <property type="entry name" value="PPR_At4g14850-like_plant"/>
</dbReference>
<dbReference type="PANTHER" id="PTHR47926:SF450">
    <property type="entry name" value="DYW DOMAIN-CONTAINING PROTEIN"/>
    <property type="match status" value="1"/>
</dbReference>
<dbReference type="AlphaFoldDB" id="A0AAN8UEI0"/>
<protein>
    <submittedName>
        <fullName evidence="2">Pentatricopeptide repeat</fullName>
    </submittedName>
</protein>
<evidence type="ECO:0000256" key="1">
    <source>
        <dbReference type="ARBA" id="ARBA00022737"/>
    </source>
</evidence>
<organism evidence="2 3">
    <name type="scientific">Dillenia turbinata</name>
    <dbReference type="NCBI Taxonomy" id="194707"/>
    <lineage>
        <taxon>Eukaryota</taxon>
        <taxon>Viridiplantae</taxon>
        <taxon>Streptophyta</taxon>
        <taxon>Embryophyta</taxon>
        <taxon>Tracheophyta</taxon>
        <taxon>Spermatophyta</taxon>
        <taxon>Magnoliopsida</taxon>
        <taxon>eudicotyledons</taxon>
        <taxon>Gunneridae</taxon>
        <taxon>Pentapetalae</taxon>
        <taxon>Dilleniales</taxon>
        <taxon>Dilleniaceae</taxon>
        <taxon>Dillenia</taxon>
    </lineage>
</organism>
<dbReference type="FunFam" id="1.25.40.10:FF:001630">
    <property type="entry name" value="Pentatricopeptide repeat-containing protein At5g43790"/>
    <property type="match status" value="1"/>
</dbReference>
<comment type="caution">
    <text evidence="2">The sequence shown here is derived from an EMBL/GenBank/DDBJ whole genome shotgun (WGS) entry which is preliminary data.</text>
</comment>
<name>A0AAN8UEI0_9MAGN</name>
<evidence type="ECO:0000313" key="2">
    <source>
        <dbReference type="EMBL" id="KAK6913990.1"/>
    </source>
</evidence>
<dbReference type="InterPro" id="IPR002885">
    <property type="entry name" value="PPR_rpt"/>
</dbReference>
<dbReference type="PANTHER" id="PTHR47926">
    <property type="entry name" value="PENTATRICOPEPTIDE REPEAT-CONTAINING PROTEIN"/>
    <property type="match status" value="1"/>
</dbReference>
<dbReference type="Gene3D" id="1.25.40.10">
    <property type="entry name" value="Tetratricopeptide repeat domain"/>
    <property type="match status" value="2"/>
</dbReference>
<dbReference type="Pfam" id="PF13041">
    <property type="entry name" value="PPR_2"/>
    <property type="match status" value="1"/>
</dbReference>
<keyword evidence="1" id="KW-0677">Repeat</keyword>
<sequence>MITTALIHHSYPISRILLTSSKISIPYALLIFNQLLNPTTFLYNTMISSLTVHKDHIQTALSLYSQIFSHENLKPNSYTYPSLLKACGSHPWLNFGLALHTHVIKFLEPTCDNFLHASLLSFYSKMGKLGVSRHIFNQISRPDLATWNAILGAYAHNSSLSFDDDDLALEALSLFKEMQRSKIRPNELTLVALVGACAELGYLSQGVWAHVYVLKNNLRLNHYVGTSLIDMYSKCGCLSIAYQLFGQLSHKDTLCYNAMIRGFATHGFGRRKMHQHGHSTNLYTTMEWVL</sequence>
<keyword evidence="3" id="KW-1185">Reference proteome</keyword>
<evidence type="ECO:0000313" key="3">
    <source>
        <dbReference type="Proteomes" id="UP001370490"/>
    </source>
</evidence>
<dbReference type="InterPro" id="IPR011990">
    <property type="entry name" value="TPR-like_helical_dom_sf"/>
</dbReference>
<dbReference type="GO" id="GO:0009451">
    <property type="term" value="P:RNA modification"/>
    <property type="evidence" value="ECO:0007669"/>
    <property type="project" value="InterPro"/>
</dbReference>
<reference evidence="2 3" key="1">
    <citation type="submission" date="2023-12" db="EMBL/GenBank/DDBJ databases">
        <title>A high-quality genome assembly for Dillenia turbinata (Dilleniales).</title>
        <authorList>
            <person name="Chanderbali A."/>
        </authorList>
    </citation>
    <scope>NUCLEOTIDE SEQUENCE [LARGE SCALE GENOMIC DNA]</scope>
    <source>
        <strain evidence="2">LSX21</strain>
        <tissue evidence="2">Leaf</tissue>
    </source>
</reference>
<gene>
    <name evidence="2" type="ORF">RJ641_021311</name>
</gene>
<dbReference type="EMBL" id="JBAMMX010000026">
    <property type="protein sequence ID" value="KAK6913990.1"/>
    <property type="molecule type" value="Genomic_DNA"/>
</dbReference>